<evidence type="ECO:0000313" key="1">
    <source>
        <dbReference type="EMBL" id="MBE5057105.1"/>
    </source>
</evidence>
<evidence type="ECO:0000313" key="2">
    <source>
        <dbReference type="Proteomes" id="UP000806211"/>
    </source>
</evidence>
<dbReference type="RefSeq" id="WP_193538970.1">
    <property type="nucleotide sequence ID" value="NZ_JADCKF010000015.1"/>
</dbReference>
<reference evidence="1 2" key="1">
    <citation type="submission" date="2020-10" db="EMBL/GenBank/DDBJ databases">
        <title>ChiBAC.</title>
        <authorList>
            <person name="Zenner C."/>
            <person name="Hitch T.C.A."/>
            <person name="Clavel T."/>
        </authorList>
    </citation>
    <scope>NUCLEOTIDE SEQUENCE [LARGE SCALE GENOMIC DNA]</scope>
    <source>
        <strain evidence="1 2">DSM 107456</strain>
    </source>
</reference>
<organism evidence="1 2">
    <name type="scientific">Pseudoflavonifractor gallinarum</name>
    <dbReference type="NCBI Taxonomy" id="2779352"/>
    <lineage>
        <taxon>Bacteria</taxon>
        <taxon>Bacillati</taxon>
        <taxon>Bacillota</taxon>
        <taxon>Clostridia</taxon>
        <taxon>Eubacteriales</taxon>
        <taxon>Oscillospiraceae</taxon>
        <taxon>Pseudoflavonifractor</taxon>
    </lineage>
</organism>
<accession>A0ABR9REH1</accession>
<proteinExistence type="predicted"/>
<sequence length="695" mass="80563">MIQTNQMEIAFDFEAIARDFSIFEARRDQGNYWKSRVPDVALQECRALAVVYEWGTSCYILYHRASAEQYSLKQALECCEDNVRVQEISAQELAKTKKHLLVQLLCNALPSIQTNGELYHNVTGKLYYMNPGWFYYRKEVLASFWTLQISFTKDGCVKLDVKTFSNTRIKQDCKNKPQYLFDPECYILRRALRDDPGKSTDHFVIGALNQRRKNTVSFLEFGSLPDYQNCKVGILHQFLRDVRTSLSPYLSLKMVSLDESTHLGVCGSVDSMTGIRNRLRETPLYLEDTVQNEQSRTLISMLRYELAQYSGVTFMEGTPGKDDALLRIIHYPLFYEDHPEDDAYFKAPKHCIVQHITVEDFQLTGMNARRTKEKEDHKLLKVIQELAIKIDISRRQMSCYDWAKLGINRPVTFVMAYSDSKDQSKPICYDMFRIQPGGELYFESWQQSFCDDNSEREKISAAFETPYGKFDTTIKGLVYEEENNIHIIYDTDRYTLPNMQDLERVLSATRDDEQISAKPLVETIQKYADSLSGNERARCEMILDEINQCGMQVSRKELRHILNLRSNLGKQINRFIFEETGVLIGNALKSARNKEALFGGVLGIRHFCKDGAQYYYSGYLGKSLNRSFPHACKIRKVCSTGQTLEFQAYLPLLEVDFIRANGWTVIPFPFKYLREWKVQQERFRSSSTSSHIPPE</sequence>
<comment type="caution">
    <text evidence="1">The sequence shown here is derived from an EMBL/GenBank/DDBJ whole genome shotgun (WGS) entry which is preliminary data.</text>
</comment>
<name>A0ABR9REH1_9FIRM</name>
<gene>
    <name evidence="1" type="ORF">INF37_14045</name>
</gene>
<keyword evidence="2" id="KW-1185">Reference proteome</keyword>
<dbReference type="EMBL" id="JADCKF010000015">
    <property type="protein sequence ID" value="MBE5057105.1"/>
    <property type="molecule type" value="Genomic_DNA"/>
</dbReference>
<dbReference type="Proteomes" id="UP000806211">
    <property type="component" value="Unassembled WGS sequence"/>
</dbReference>
<protein>
    <submittedName>
        <fullName evidence="1">Uncharacterized protein</fullName>
    </submittedName>
</protein>